<evidence type="ECO:0000313" key="3">
    <source>
        <dbReference type="EMBL" id="CCH41082.1"/>
    </source>
</evidence>
<dbReference type="PIRSF" id="PIRSF006305">
    <property type="entry name" value="Maf"/>
    <property type="match status" value="1"/>
</dbReference>
<dbReference type="Pfam" id="PF02545">
    <property type="entry name" value="Maf"/>
    <property type="match status" value="1"/>
</dbReference>
<evidence type="ECO:0000256" key="1">
    <source>
        <dbReference type="ARBA" id="ARBA00001968"/>
    </source>
</evidence>
<keyword evidence="2" id="KW-0378">Hydrolase</keyword>
<dbReference type="CDD" id="cd00555">
    <property type="entry name" value="Maf"/>
    <property type="match status" value="1"/>
</dbReference>
<dbReference type="InterPro" id="IPR003697">
    <property type="entry name" value="Maf-like"/>
</dbReference>
<dbReference type="eggNOG" id="KOG1509">
    <property type="taxonomic scope" value="Eukaryota"/>
</dbReference>
<dbReference type="AlphaFoldDB" id="K0KFS0"/>
<proteinExistence type="inferred from homology"/>
<dbReference type="InterPro" id="IPR029001">
    <property type="entry name" value="ITPase-like_fam"/>
</dbReference>
<comment type="cofactor">
    <cofactor evidence="1">
        <name>a divalent metal cation</name>
        <dbReference type="ChEBI" id="CHEBI:60240"/>
    </cofactor>
</comment>
<sequence>MSFEPFKHPVFDKIKSKRFILASTSPRRIEILTQMGFENIEIYPSNFPEDLKKEDYTPSDQLGKVKLSKGEHKNTIILAADTVVEIDGRIFEKPKDKQDQLTNLTYYRDSKKIQHVLSGVVVINDGEQFSFVESTSLHFDHDASDEILKAYVDTNEGLGVAAGYRVQLRGSLLMKKIDGDYYNAVGLPFRNTFKLIEKALG</sequence>
<dbReference type="FunCoup" id="K0KFS0">
    <property type="interactions" value="123"/>
</dbReference>
<dbReference type="EMBL" id="CAIF01000011">
    <property type="protein sequence ID" value="CCH41082.1"/>
    <property type="molecule type" value="Genomic_DNA"/>
</dbReference>
<name>K0KFS0_WICCF</name>
<dbReference type="PANTHER" id="PTHR43213:SF5">
    <property type="entry name" value="BIFUNCTIONAL DTTP_UTP PYROPHOSPHATASE_METHYLTRANSFERASE PROTEIN-RELATED"/>
    <property type="match status" value="1"/>
</dbReference>
<dbReference type="GO" id="GO:0047429">
    <property type="term" value="F:nucleoside triphosphate diphosphatase activity"/>
    <property type="evidence" value="ECO:0007669"/>
    <property type="project" value="InterPro"/>
</dbReference>
<gene>
    <name evidence="3" type="ORF">BN7_619</name>
</gene>
<dbReference type="SUPFAM" id="SSF52972">
    <property type="entry name" value="ITPase-like"/>
    <property type="match status" value="1"/>
</dbReference>
<dbReference type="Proteomes" id="UP000009328">
    <property type="component" value="Unassembled WGS sequence"/>
</dbReference>
<comment type="caution">
    <text evidence="3">The sequence shown here is derived from an EMBL/GenBank/DDBJ whole genome shotgun (WGS) entry which is preliminary data.</text>
</comment>
<dbReference type="NCBIfam" id="TIGR00172">
    <property type="entry name" value="maf"/>
    <property type="match status" value="1"/>
</dbReference>
<dbReference type="InParanoid" id="K0KFS0"/>
<protein>
    <submittedName>
        <fullName evidence="3">Septum formation protein</fullName>
    </submittedName>
</protein>
<reference evidence="3 4" key="1">
    <citation type="journal article" date="2012" name="Eukaryot. Cell">
        <title>Draft genome sequence of Wickerhamomyces ciferrii NRRL Y-1031 F-60-10.</title>
        <authorList>
            <person name="Schneider J."/>
            <person name="Andrea H."/>
            <person name="Blom J."/>
            <person name="Jaenicke S."/>
            <person name="Ruckert C."/>
            <person name="Schorsch C."/>
            <person name="Szczepanowski R."/>
            <person name="Farwick M."/>
            <person name="Goesmann A."/>
            <person name="Puhler A."/>
            <person name="Schaffer S."/>
            <person name="Tauch A."/>
            <person name="Kohler T."/>
            <person name="Brinkrolf K."/>
        </authorList>
    </citation>
    <scope>NUCLEOTIDE SEQUENCE [LARGE SCALE GENOMIC DNA]</scope>
    <source>
        <strain evidence="4">ATCC 14091 / BCRC 22168 / CBS 111 / JCM 3599 / NBRC 0793 / NRRL Y-1031 F-60-10</strain>
    </source>
</reference>
<dbReference type="HOGENOM" id="CLU_040416_0_2_1"/>
<dbReference type="PANTHER" id="PTHR43213">
    <property type="entry name" value="BIFUNCTIONAL DTTP/UTP PYROPHOSPHATASE/METHYLTRANSFERASE PROTEIN-RELATED"/>
    <property type="match status" value="1"/>
</dbReference>
<evidence type="ECO:0000313" key="4">
    <source>
        <dbReference type="Proteomes" id="UP000009328"/>
    </source>
</evidence>
<evidence type="ECO:0000256" key="2">
    <source>
        <dbReference type="ARBA" id="ARBA00022801"/>
    </source>
</evidence>
<dbReference type="Gene3D" id="3.90.950.10">
    <property type="match status" value="1"/>
</dbReference>
<organism evidence="3 4">
    <name type="scientific">Wickerhamomyces ciferrii (strain ATCC 14091 / BCRC 22168 / CBS 111 / JCM 3599 / NBRC 0793 / NRRL Y-1031 F-60-10)</name>
    <name type="common">Yeast</name>
    <name type="synonym">Pichia ciferrii</name>
    <dbReference type="NCBI Taxonomy" id="1206466"/>
    <lineage>
        <taxon>Eukaryota</taxon>
        <taxon>Fungi</taxon>
        <taxon>Dikarya</taxon>
        <taxon>Ascomycota</taxon>
        <taxon>Saccharomycotina</taxon>
        <taxon>Saccharomycetes</taxon>
        <taxon>Phaffomycetales</taxon>
        <taxon>Wickerhamomycetaceae</taxon>
        <taxon>Wickerhamomyces</taxon>
    </lineage>
</organism>
<keyword evidence="4" id="KW-1185">Reference proteome</keyword>
<dbReference type="HAMAP" id="MF_00528">
    <property type="entry name" value="Maf"/>
    <property type="match status" value="1"/>
</dbReference>
<dbReference type="STRING" id="1206466.K0KFS0"/>
<accession>K0KFS0</accession>